<dbReference type="InterPro" id="IPR026869">
    <property type="entry name" value="EgtC-like"/>
</dbReference>
<keyword evidence="1 3" id="KW-0315">Glutamine amidotransferase</keyword>
<dbReference type="RefSeq" id="WP_140825980.1">
    <property type="nucleotide sequence ID" value="NZ_VFYP01000001.1"/>
</dbReference>
<dbReference type="Gene3D" id="3.60.20.10">
    <property type="entry name" value="Glutamine Phosphoribosylpyrophosphate, subunit 1, domain 1"/>
    <property type="match status" value="1"/>
</dbReference>
<dbReference type="Pfam" id="PF13230">
    <property type="entry name" value="GATase_4"/>
    <property type="match status" value="1"/>
</dbReference>
<dbReference type="SUPFAM" id="SSF56235">
    <property type="entry name" value="N-terminal nucleophile aminohydrolases (Ntn hydrolases)"/>
    <property type="match status" value="1"/>
</dbReference>
<gene>
    <name evidence="3" type="ORF">FJQ55_01590</name>
</gene>
<evidence type="ECO:0000259" key="2">
    <source>
        <dbReference type="PROSITE" id="PS51278"/>
    </source>
</evidence>
<dbReference type="CDD" id="cd01908">
    <property type="entry name" value="YafJ"/>
    <property type="match status" value="1"/>
</dbReference>
<dbReference type="PANTHER" id="PTHR43187">
    <property type="entry name" value="GLUTAMINE AMIDOTRANSFERASE DUG3-RELATED"/>
    <property type="match status" value="1"/>
</dbReference>
<evidence type="ECO:0000313" key="3">
    <source>
        <dbReference type="EMBL" id="TPP09597.1"/>
    </source>
</evidence>
<evidence type="ECO:0000256" key="1">
    <source>
        <dbReference type="ARBA" id="ARBA00022962"/>
    </source>
</evidence>
<dbReference type="InterPro" id="IPR017932">
    <property type="entry name" value="GATase_2_dom"/>
</dbReference>
<dbReference type="AlphaFoldDB" id="A0A504U7Y4"/>
<dbReference type="PROSITE" id="PS51278">
    <property type="entry name" value="GATASE_TYPE_2"/>
    <property type="match status" value="1"/>
</dbReference>
<dbReference type="Proteomes" id="UP000316429">
    <property type="component" value="Unassembled WGS sequence"/>
</dbReference>
<name>A0A504U7Y4_9HYPH</name>
<evidence type="ECO:0000313" key="4">
    <source>
        <dbReference type="Proteomes" id="UP000316429"/>
    </source>
</evidence>
<keyword evidence="3" id="KW-0808">Transferase</keyword>
<proteinExistence type="predicted"/>
<dbReference type="OrthoDB" id="9804310at2"/>
<dbReference type="InterPro" id="IPR052373">
    <property type="entry name" value="Gamma-glu_amide_hydrolase"/>
</dbReference>
<keyword evidence="4" id="KW-1185">Reference proteome</keyword>
<sequence length="274" mass="30338">MCRWAAYRGEAIFLEELVTSPAHSLIEQSHCATRAKTATNADGFGIAWYGDRPEPGRFRDVLPAWSDCNLKSLARQIRSPLFLAHVRAATHGSTRRDNCHPFVHDTWSFMHNGQIDHFDRIRRPMEAMLDDAHFNARVGTTDSELLFLLALQFGLRERPLTAMSEAVGFVEQISLHLTGAARVRMTAAFSDGETLYAVRYSTDEFAPTLYAAPMGPKGSYCLVSEPLNDEADTWVEIPPSSAVILSAKGLEAAEFKPVSARIDMPQIRSVALAG</sequence>
<dbReference type="EMBL" id="VFYP01000001">
    <property type="protein sequence ID" value="TPP09597.1"/>
    <property type="molecule type" value="Genomic_DNA"/>
</dbReference>
<comment type="caution">
    <text evidence="3">The sequence shown here is derived from an EMBL/GenBank/DDBJ whole genome shotgun (WGS) entry which is preliminary data.</text>
</comment>
<organism evidence="3 4">
    <name type="scientific">Rhizobium glycinendophyticum</name>
    <dbReference type="NCBI Taxonomy" id="2589807"/>
    <lineage>
        <taxon>Bacteria</taxon>
        <taxon>Pseudomonadati</taxon>
        <taxon>Pseudomonadota</taxon>
        <taxon>Alphaproteobacteria</taxon>
        <taxon>Hyphomicrobiales</taxon>
        <taxon>Rhizobiaceae</taxon>
        <taxon>Rhizobium/Agrobacterium group</taxon>
        <taxon>Rhizobium</taxon>
    </lineage>
</organism>
<reference evidence="3 4" key="1">
    <citation type="submission" date="2019-06" db="EMBL/GenBank/DDBJ databases">
        <title>Rhizobium sp. CL12 isolated from roots of soybean.</title>
        <authorList>
            <person name="Wang C."/>
        </authorList>
    </citation>
    <scope>NUCLEOTIDE SEQUENCE [LARGE SCALE GENOMIC DNA]</scope>
    <source>
        <strain evidence="3 4">CL12</strain>
    </source>
</reference>
<feature type="domain" description="Glutamine amidotransferase type-2" evidence="2">
    <location>
        <begin position="2"/>
        <end position="274"/>
    </location>
</feature>
<protein>
    <submittedName>
        <fullName evidence="3">Class II glutamine amidotransferase</fullName>
    </submittedName>
</protein>
<dbReference type="GO" id="GO:0016740">
    <property type="term" value="F:transferase activity"/>
    <property type="evidence" value="ECO:0007669"/>
    <property type="project" value="UniProtKB-KW"/>
</dbReference>
<dbReference type="InterPro" id="IPR029055">
    <property type="entry name" value="Ntn_hydrolases_N"/>
</dbReference>
<accession>A0A504U7Y4</accession>
<dbReference type="PANTHER" id="PTHR43187:SF1">
    <property type="entry name" value="GLUTAMINE AMIDOTRANSFERASE DUG3-RELATED"/>
    <property type="match status" value="1"/>
</dbReference>